<comment type="similarity">
    <text evidence="3 13">Belongs to the PIGM family.</text>
</comment>
<evidence type="ECO:0000256" key="13">
    <source>
        <dbReference type="RuleBase" id="RU365064"/>
    </source>
</evidence>
<evidence type="ECO:0000256" key="1">
    <source>
        <dbReference type="ARBA" id="ARBA00004477"/>
    </source>
</evidence>
<evidence type="ECO:0000256" key="2">
    <source>
        <dbReference type="ARBA" id="ARBA00004687"/>
    </source>
</evidence>
<protein>
    <recommendedName>
        <fullName evidence="4 13">GPI mannosyltransferase 1</fullName>
        <ecNumber evidence="13">2.4.1.-</ecNumber>
    </recommendedName>
    <alternativeName>
        <fullName evidence="13">GPI mannosyltransferase I</fullName>
    </alternativeName>
</protein>
<dbReference type="STRING" id="1036808.A0A0C2ZKP2"/>
<dbReference type="GO" id="GO:0004376">
    <property type="term" value="F:GPI mannosyltransferase activity"/>
    <property type="evidence" value="ECO:0007669"/>
    <property type="project" value="InterPro"/>
</dbReference>
<dbReference type="Pfam" id="PF05007">
    <property type="entry name" value="Mannosyl_trans"/>
    <property type="match status" value="1"/>
</dbReference>
<dbReference type="GO" id="GO:0006506">
    <property type="term" value="P:GPI anchor biosynthetic process"/>
    <property type="evidence" value="ECO:0007669"/>
    <property type="project" value="UniProtKB-UniPathway"/>
</dbReference>
<dbReference type="EMBL" id="KN822045">
    <property type="protein sequence ID" value="KIM62138.1"/>
    <property type="molecule type" value="Genomic_DNA"/>
</dbReference>
<evidence type="ECO:0000256" key="5">
    <source>
        <dbReference type="ARBA" id="ARBA00022502"/>
    </source>
</evidence>
<keyword evidence="7 13" id="KW-0808">Transferase</keyword>
<evidence type="ECO:0000256" key="6">
    <source>
        <dbReference type="ARBA" id="ARBA00022676"/>
    </source>
</evidence>
<keyword evidence="9 13" id="KW-0256">Endoplasmic reticulum</keyword>
<feature type="transmembrane region" description="Helical" evidence="13">
    <location>
        <begin position="269"/>
        <end position="293"/>
    </location>
</feature>
<dbReference type="Proteomes" id="UP000053989">
    <property type="component" value="Unassembled WGS sequence"/>
</dbReference>
<feature type="transmembrane region" description="Helical" evidence="13">
    <location>
        <begin position="369"/>
        <end position="392"/>
    </location>
</feature>
<dbReference type="InterPro" id="IPR007704">
    <property type="entry name" value="PIG-M"/>
</dbReference>
<dbReference type="EC" id="2.4.1.-" evidence="13"/>
<gene>
    <name evidence="14" type="ORF">SCLCIDRAFT_1215484</name>
</gene>
<dbReference type="HOGENOM" id="CLU_024220_1_0_1"/>
<evidence type="ECO:0000256" key="9">
    <source>
        <dbReference type="ARBA" id="ARBA00022824"/>
    </source>
</evidence>
<keyword evidence="10 13" id="KW-1133">Transmembrane helix</keyword>
<feature type="transmembrane region" description="Helical" evidence="13">
    <location>
        <begin position="115"/>
        <end position="140"/>
    </location>
</feature>
<dbReference type="FunCoup" id="A0A0C2ZKP2">
    <property type="interactions" value="316"/>
</dbReference>
<organism evidence="14 15">
    <name type="scientific">Scleroderma citrinum Foug A</name>
    <dbReference type="NCBI Taxonomy" id="1036808"/>
    <lineage>
        <taxon>Eukaryota</taxon>
        <taxon>Fungi</taxon>
        <taxon>Dikarya</taxon>
        <taxon>Basidiomycota</taxon>
        <taxon>Agaricomycotina</taxon>
        <taxon>Agaricomycetes</taxon>
        <taxon>Agaricomycetidae</taxon>
        <taxon>Boletales</taxon>
        <taxon>Sclerodermatineae</taxon>
        <taxon>Sclerodermataceae</taxon>
        <taxon>Scleroderma</taxon>
    </lineage>
</organism>
<evidence type="ECO:0000256" key="8">
    <source>
        <dbReference type="ARBA" id="ARBA00022692"/>
    </source>
</evidence>
<dbReference type="PANTHER" id="PTHR12886:SF0">
    <property type="entry name" value="GPI MANNOSYLTRANSFERASE 1"/>
    <property type="match status" value="1"/>
</dbReference>
<keyword evidence="6 13" id="KW-0328">Glycosyltransferase</keyword>
<name>A0A0C2ZKP2_9AGAM</name>
<reference evidence="15" key="2">
    <citation type="submission" date="2015-01" db="EMBL/GenBank/DDBJ databases">
        <title>Evolutionary Origins and Diversification of the Mycorrhizal Mutualists.</title>
        <authorList>
            <consortium name="DOE Joint Genome Institute"/>
            <consortium name="Mycorrhizal Genomics Consortium"/>
            <person name="Kohler A."/>
            <person name="Kuo A."/>
            <person name="Nagy L.G."/>
            <person name="Floudas D."/>
            <person name="Copeland A."/>
            <person name="Barry K.W."/>
            <person name="Cichocki N."/>
            <person name="Veneault-Fourrey C."/>
            <person name="LaButti K."/>
            <person name="Lindquist E.A."/>
            <person name="Lipzen A."/>
            <person name="Lundell T."/>
            <person name="Morin E."/>
            <person name="Murat C."/>
            <person name="Riley R."/>
            <person name="Ohm R."/>
            <person name="Sun H."/>
            <person name="Tunlid A."/>
            <person name="Henrissat B."/>
            <person name="Grigoriev I.V."/>
            <person name="Hibbett D.S."/>
            <person name="Martin F."/>
        </authorList>
    </citation>
    <scope>NUCLEOTIDE SEQUENCE [LARGE SCALE GENOMIC DNA]</scope>
    <source>
        <strain evidence="15">Foug A</strain>
    </source>
</reference>
<dbReference type="GO" id="GO:0051751">
    <property type="term" value="F:alpha-1,4-mannosyltransferase activity"/>
    <property type="evidence" value="ECO:0007669"/>
    <property type="project" value="InterPro"/>
</dbReference>
<feature type="transmembrane region" description="Helical" evidence="13">
    <location>
        <begin position="12"/>
        <end position="33"/>
    </location>
</feature>
<dbReference type="GO" id="GO:0005789">
    <property type="term" value="C:endoplasmic reticulum membrane"/>
    <property type="evidence" value="ECO:0007669"/>
    <property type="project" value="UniProtKB-SubCell"/>
</dbReference>
<feature type="transmembrane region" description="Helical" evidence="13">
    <location>
        <begin position="435"/>
        <end position="454"/>
    </location>
</feature>
<feature type="transmembrane region" description="Helical" evidence="13">
    <location>
        <begin position="194"/>
        <end position="211"/>
    </location>
</feature>
<keyword evidence="8 13" id="KW-0812">Transmembrane</keyword>
<dbReference type="AlphaFoldDB" id="A0A0C2ZKP2"/>
<evidence type="ECO:0000256" key="12">
    <source>
        <dbReference type="ARBA" id="ARBA00025399"/>
    </source>
</evidence>
<sequence length="471" mass="53721">MAKPTSHSWQRYIPSFSALFTVSALIRIGLILYSEWHDARSIVKYTDVDYRVFSDAARFLIQPNVEAGNVAFGPLTKRLGLHIGNPYIRETYRYTPLLVVFLLPNKLLHPSFGKYLFAACDLLNGVLIYRILATVILPWLNSRSLTPRPDTAEVSKDPKGASQNGSRLKLDAYAVFLAGSHLLNPLVFSISTRGSSESILCTLVLLTLYYALHRRWDMAAIMLGISTHWKIYPVIYGASCVASIASYTWREPQGPLNLWGLVCKKTIRFTILSATTFFVLGSLCYAIWGYPFLYEAFLYHARRLDHRHNFSPYFYLTYLRYPGNVASKSPTLPTYHHLLQSPLTSLIPQLSLAIGTGLVFGRRPMDLPFAWFVQTYTFVLFNRVCTSQYFLWYTLFIPLLAPRIQFSWLCCAVWVGTQALWLMEAYKLEFMGNDVYFGLWLRSLVYLAGHAWVLGSIMEGYATGVMQTPCR</sequence>
<dbReference type="GO" id="GO:1990529">
    <property type="term" value="C:glycosylphosphatidylinositol-mannosyltransferase I complex"/>
    <property type="evidence" value="ECO:0007669"/>
    <property type="project" value="TreeGrafter"/>
</dbReference>
<dbReference type="InParanoid" id="A0A0C2ZKP2"/>
<evidence type="ECO:0000256" key="4">
    <source>
        <dbReference type="ARBA" id="ARBA00013797"/>
    </source>
</evidence>
<evidence type="ECO:0000256" key="11">
    <source>
        <dbReference type="ARBA" id="ARBA00023136"/>
    </source>
</evidence>
<keyword evidence="5 13" id="KW-0337">GPI-anchor biosynthesis</keyword>
<keyword evidence="11 13" id="KW-0472">Membrane</keyword>
<feature type="transmembrane region" description="Helical" evidence="13">
    <location>
        <begin position="404"/>
        <end position="423"/>
    </location>
</feature>
<evidence type="ECO:0000256" key="10">
    <source>
        <dbReference type="ARBA" id="ARBA00022989"/>
    </source>
</evidence>
<comment type="subcellular location">
    <subcellularLocation>
        <location evidence="1 13">Endoplasmic reticulum membrane</location>
        <topology evidence="1 13">Multi-pass membrane protein</topology>
    </subcellularLocation>
</comment>
<evidence type="ECO:0000256" key="7">
    <source>
        <dbReference type="ARBA" id="ARBA00022679"/>
    </source>
</evidence>
<evidence type="ECO:0000313" key="15">
    <source>
        <dbReference type="Proteomes" id="UP000053989"/>
    </source>
</evidence>
<comment type="function">
    <text evidence="12 13">Mannosyltransferase involved in glycosylphosphatidylinositol-anchor biosynthesis. Transfers the first alpha-1,4-mannose to GlcN-acyl-PI during GPI precursor assembly. Required for cell wall integrity.</text>
</comment>
<evidence type="ECO:0000256" key="3">
    <source>
        <dbReference type="ARBA" id="ARBA00011071"/>
    </source>
</evidence>
<evidence type="ECO:0000313" key="14">
    <source>
        <dbReference type="EMBL" id="KIM62138.1"/>
    </source>
</evidence>
<dbReference type="OrthoDB" id="1741594at2759"/>
<proteinExistence type="inferred from homology"/>
<reference evidence="14 15" key="1">
    <citation type="submission" date="2014-04" db="EMBL/GenBank/DDBJ databases">
        <authorList>
            <consortium name="DOE Joint Genome Institute"/>
            <person name="Kuo A."/>
            <person name="Kohler A."/>
            <person name="Nagy L.G."/>
            <person name="Floudas D."/>
            <person name="Copeland A."/>
            <person name="Barry K.W."/>
            <person name="Cichocki N."/>
            <person name="Veneault-Fourrey C."/>
            <person name="LaButti K."/>
            <person name="Lindquist E.A."/>
            <person name="Lipzen A."/>
            <person name="Lundell T."/>
            <person name="Morin E."/>
            <person name="Murat C."/>
            <person name="Sun H."/>
            <person name="Tunlid A."/>
            <person name="Henrissat B."/>
            <person name="Grigoriev I.V."/>
            <person name="Hibbett D.S."/>
            <person name="Martin F."/>
            <person name="Nordberg H.P."/>
            <person name="Cantor M.N."/>
            <person name="Hua S.X."/>
        </authorList>
    </citation>
    <scope>NUCLEOTIDE SEQUENCE [LARGE SCALE GENOMIC DNA]</scope>
    <source>
        <strain evidence="14 15">Foug A</strain>
    </source>
</reference>
<keyword evidence="15" id="KW-1185">Reference proteome</keyword>
<dbReference type="UniPathway" id="UPA00196"/>
<accession>A0A0C2ZKP2</accession>
<dbReference type="PANTHER" id="PTHR12886">
    <property type="entry name" value="PIG-M MANNOSYLTRANSFERASE"/>
    <property type="match status" value="1"/>
</dbReference>
<comment type="pathway">
    <text evidence="2 13">Glycolipid biosynthesis; glycosylphosphatidylinositol-anchor biosynthesis.</text>
</comment>